<dbReference type="NCBIfam" id="TIGR01200">
    <property type="entry name" value="GLPGLI"/>
    <property type="match status" value="1"/>
</dbReference>
<dbReference type="InterPro" id="IPR005901">
    <property type="entry name" value="GLPGLI"/>
</dbReference>
<name>A0A3Q9FMS6_9BACT</name>
<dbReference type="EMBL" id="CP034562">
    <property type="protein sequence ID" value="AZQ60771.1"/>
    <property type="molecule type" value="Genomic_DNA"/>
</dbReference>
<evidence type="ECO:0000313" key="2">
    <source>
        <dbReference type="Proteomes" id="UP000267268"/>
    </source>
</evidence>
<accession>A0A3Q9FMS6</accession>
<reference evidence="1 2" key="1">
    <citation type="submission" date="2018-12" db="EMBL/GenBank/DDBJ databases">
        <title>Flammeovirga pectinis sp. nov., isolated from the gut of the Korean scallop, Patinopecten yessoensis.</title>
        <authorList>
            <person name="Bae J.-W."/>
            <person name="Jeong Y.-S."/>
            <person name="Kang W."/>
        </authorList>
    </citation>
    <scope>NUCLEOTIDE SEQUENCE [LARGE SCALE GENOMIC DNA]</scope>
    <source>
        <strain evidence="1 2">L12M1</strain>
    </source>
</reference>
<protein>
    <submittedName>
        <fullName evidence="1">GLPGLI family protein</fullName>
    </submittedName>
</protein>
<evidence type="ECO:0000313" key="1">
    <source>
        <dbReference type="EMBL" id="AZQ60771.1"/>
    </source>
</evidence>
<sequence length="305" mass="35692">MKYYFTSIFFFFSFCYTSAQEGKKGNAKLLCYYTHSFQPWQNDTSRIEGEFILSLNEKYSEYQSIQNFNKGIVLDKGGLNGNEISTQVSAFTSLARVIHEMPDAKTNDIIIRKDQQNKNVYVNHGYLFVTRNLFIESLNELEWNVTDEIRLIHDFKCYKALSEYGDYTIIAWFAPEIPFSDGSYTFGGLPGLILELYDEQRLHHFTIHKVDNNPSLLLVDRWQNSAGKFGIKTSKKIIKEIGKKRKLVELGYNLEDDQLSRFFGQPTSPYPLIEDFTSEKKDELLIKYSLYDNLLFKFYKLEKIQ</sequence>
<dbReference type="OrthoDB" id="1440774at2"/>
<dbReference type="AlphaFoldDB" id="A0A3Q9FMS6"/>
<dbReference type="Pfam" id="PF09697">
    <property type="entry name" value="Porph_ging"/>
    <property type="match status" value="1"/>
</dbReference>
<gene>
    <name evidence="1" type="ORF">EI427_00655</name>
</gene>
<proteinExistence type="predicted"/>
<dbReference type="RefSeq" id="WP_126610719.1">
    <property type="nucleotide sequence ID" value="NZ_CP034562.1"/>
</dbReference>
<dbReference type="KEGG" id="fll:EI427_00655"/>
<dbReference type="Proteomes" id="UP000267268">
    <property type="component" value="Chromosome 1"/>
</dbReference>
<organism evidence="1 2">
    <name type="scientific">Flammeovirga pectinis</name>
    <dbReference type="NCBI Taxonomy" id="2494373"/>
    <lineage>
        <taxon>Bacteria</taxon>
        <taxon>Pseudomonadati</taxon>
        <taxon>Bacteroidota</taxon>
        <taxon>Cytophagia</taxon>
        <taxon>Cytophagales</taxon>
        <taxon>Flammeovirgaceae</taxon>
        <taxon>Flammeovirga</taxon>
    </lineage>
</organism>
<keyword evidence="2" id="KW-1185">Reference proteome</keyword>